<name>A0A4Y7PLQ3_9AGAM</name>
<keyword evidence="1" id="KW-0472">Membrane</keyword>
<gene>
    <name evidence="2" type="ORF">BD410DRAFT_86774</name>
</gene>
<feature type="transmembrane region" description="Helical" evidence="1">
    <location>
        <begin position="52"/>
        <end position="73"/>
    </location>
</feature>
<evidence type="ECO:0000256" key="1">
    <source>
        <dbReference type="SAM" id="Phobius"/>
    </source>
</evidence>
<reference evidence="2 3" key="1">
    <citation type="submission" date="2018-06" db="EMBL/GenBank/DDBJ databases">
        <title>A transcriptomic atlas of mushroom development highlights an independent origin of complex multicellularity.</title>
        <authorList>
            <consortium name="DOE Joint Genome Institute"/>
            <person name="Krizsan K."/>
            <person name="Almasi E."/>
            <person name="Merenyi Z."/>
            <person name="Sahu N."/>
            <person name="Viragh M."/>
            <person name="Koszo T."/>
            <person name="Mondo S."/>
            <person name="Kiss B."/>
            <person name="Balint B."/>
            <person name="Kues U."/>
            <person name="Barry K."/>
            <person name="Hegedus J.C."/>
            <person name="Henrissat B."/>
            <person name="Johnson J."/>
            <person name="Lipzen A."/>
            <person name="Ohm R."/>
            <person name="Nagy I."/>
            <person name="Pangilinan J."/>
            <person name="Yan J."/>
            <person name="Xiong Y."/>
            <person name="Grigoriev I.V."/>
            <person name="Hibbett D.S."/>
            <person name="Nagy L.G."/>
        </authorList>
    </citation>
    <scope>NUCLEOTIDE SEQUENCE [LARGE SCALE GENOMIC DNA]</scope>
    <source>
        <strain evidence="2 3">SZMC22713</strain>
    </source>
</reference>
<accession>A0A4Y7PLQ3</accession>
<protein>
    <submittedName>
        <fullName evidence="2">Uncharacterized protein</fullName>
    </submittedName>
</protein>
<keyword evidence="1" id="KW-0812">Transmembrane</keyword>
<evidence type="ECO:0000313" key="3">
    <source>
        <dbReference type="Proteomes" id="UP000294933"/>
    </source>
</evidence>
<keyword evidence="1" id="KW-1133">Transmembrane helix</keyword>
<evidence type="ECO:0000313" key="2">
    <source>
        <dbReference type="EMBL" id="TDL15762.1"/>
    </source>
</evidence>
<organism evidence="2 3">
    <name type="scientific">Rickenella mellea</name>
    <dbReference type="NCBI Taxonomy" id="50990"/>
    <lineage>
        <taxon>Eukaryota</taxon>
        <taxon>Fungi</taxon>
        <taxon>Dikarya</taxon>
        <taxon>Basidiomycota</taxon>
        <taxon>Agaricomycotina</taxon>
        <taxon>Agaricomycetes</taxon>
        <taxon>Hymenochaetales</taxon>
        <taxon>Rickenellaceae</taxon>
        <taxon>Rickenella</taxon>
    </lineage>
</organism>
<dbReference type="VEuPathDB" id="FungiDB:BD410DRAFT_86774"/>
<dbReference type="AlphaFoldDB" id="A0A4Y7PLQ3"/>
<sequence length="110" mass="12394">MRGRCLHARNVRGGRSDRNMRGTTLIVRRHMIPNFGPSRTRTQPQSIPPKHFVALSTRFLLGAFAILILVSHLRPRLASLMVSTVHPLRPTSFVTSTKSIHPPRPTRARA</sequence>
<dbReference type="EMBL" id="ML170263">
    <property type="protein sequence ID" value="TDL15762.1"/>
    <property type="molecule type" value="Genomic_DNA"/>
</dbReference>
<dbReference type="Proteomes" id="UP000294933">
    <property type="component" value="Unassembled WGS sequence"/>
</dbReference>
<keyword evidence="3" id="KW-1185">Reference proteome</keyword>
<proteinExistence type="predicted"/>